<keyword evidence="3" id="KW-0732">Signal</keyword>
<feature type="chain" id="PRO_5035454243" evidence="3">
    <location>
        <begin position="25"/>
        <end position="572"/>
    </location>
</feature>
<proteinExistence type="predicted"/>
<dbReference type="PROSITE" id="PS51257">
    <property type="entry name" value="PROKAR_LIPOPROTEIN"/>
    <property type="match status" value="1"/>
</dbReference>
<feature type="region of interest" description="Disordered" evidence="1">
    <location>
        <begin position="29"/>
        <end position="279"/>
    </location>
</feature>
<evidence type="ECO:0000256" key="1">
    <source>
        <dbReference type="SAM" id="MobiDB-lite"/>
    </source>
</evidence>
<sequence>MALQRILLAVFVIFLSCLVSDSSTFNPVEATLPSGVNGTPKKGSSLRGVQETNPKPEDIEGGGETIPDVGSLLGKYQEAPAQGRAGRGPQAEDVPFYEKMTGSPVGSQKDPEEATPTTEVSEDQPDGLYPDMSARGEGNPTDSSPPDRPDAGIHPNPQDIPPGYPIPGQQNPGSGLPGIPPGYANPGQQNPGSGLPEIPPGYANPGQQNPGSGLPEIPPGYANPGQQNPGSGLPKIPPGYANPAQQNPGSGLPQIPPGYNIPGQQNPGSGIPQIPPGYSIPGMPPGAVMPGIPPGAPLPSKWSVEIYPNPQHQWLQCGRPQASWLCDPNSILTDSEADFLSELLGNVSTSTGTPCVPQQRTERDVRKRSVNKSSEFPGYTISVALVPDIVKMFGERDRDAIRRFSQVLLHLWDPGECDGGVVLVYCQSSQRVYAARGDAAELKLTNQDVWEVHRDNRDALENNRTMEALTNIILGYQHILQGTPGTEVDMEVVYSSLTIVLFLGAASACLVWFLYIGRDRKYRFTAERDALGKRGCKERLKRVCGRGESGRSGRRADEVAEEEIMMETVYSV</sequence>
<accession>A0A8J9YJ14</accession>
<dbReference type="GO" id="GO:0005892">
    <property type="term" value="C:acetylcholine-gated channel complex"/>
    <property type="evidence" value="ECO:0007669"/>
    <property type="project" value="InterPro"/>
</dbReference>
<keyword evidence="5" id="KW-1185">Reference proteome</keyword>
<dbReference type="Pfam" id="PF17175">
    <property type="entry name" value="MOLO1"/>
    <property type="match status" value="1"/>
</dbReference>
<evidence type="ECO:0000313" key="5">
    <source>
        <dbReference type="Proteomes" id="UP000838412"/>
    </source>
</evidence>
<keyword evidence="2" id="KW-0812">Transmembrane</keyword>
<dbReference type="PANTHER" id="PTHR33748">
    <property type="entry name" value="PROTEIN CBG04600"/>
    <property type="match status" value="1"/>
</dbReference>
<reference evidence="4" key="1">
    <citation type="submission" date="2022-01" db="EMBL/GenBank/DDBJ databases">
        <authorList>
            <person name="Braso-Vives M."/>
        </authorList>
    </citation>
    <scope>NUCLEOTIDE SEQUENCE</scope>
</reference>
<feature type="transmembrane region" description="Helical" evidence="2">
    <location>
        <begin position="492"/>
        <end position="515"/>
    </location>
</feature>
<dbReference type="Gene3D" id="3.10.310.50">
    <property type="match status" value="1"/>
</dbReference>
<feature type="compositionally biased region" description="Polar residues" evidence="1">
    <location>
        <begin position="350"/>
        <end position="359"/>
    </location>
</feature>
<dbReference type="PANTHER" id="PTHR33748:SF5">
    <property type="entry name" value="GROUND-LIKE DOMAIN-CONTAINING PROTEIN"/>
    <property type="match status" value="1"/>
</dbReference>
<name>A0A8J9YJ14_BRALA</name>
<keyword evidence="2" id="KW-0472">Membrane</keyword>
<feature type="region of interest" description="Disordered" evidence="1">
    <location>
        <begin position="350"/>
        <end position="369"/>
    </location>
</feature>
<dbReference type="Proteomes" id="UP000838412">
    <property type="component" value="Chromosome 1"/>
</dbReference>
<dbReference type="EMBL" id="OV696686">
    <property type="protein sequence ID" value="CAH1231401.1"/>
    <property type="molecule type" value="Genomic_DNA"/>
</dbReference>
<evidence type="ECO:0000313" key="4">
    <source>
        <dbReference type="EMBL" id="CAH1231401.1"/>
    </source>
</evidence>
<organism evidence="4 5">
    <name type="scientific">Branchiostoma lanceolatum</name>
    <name type="common">Common lancelet</name>
    <name type="synonym">Amphioxus lanceolatum</name>
    <dbReference type="NCBI Taxonomy" id="7740"/>
    <lineage>
        <taxon>Eukaryota</taxon>
        <taxon>Metazoa</taxon>
        <taxon>Chordata</taxon>
        <taxon>Cephalochordata</taxon>
        <taxon>Leptocardii</taxon>
        <taxon>Amphioxiformes</taxon>
        <taxon>Branchiostomatidae</taxon>
        <taxon>Branchiostoma</taxon>
    </lineage>
</organism>
<dbReference type="AlphaFoldDB" id="A0A8J9YJ14"/>
<feature type="signal peptide" evidence="3">
    <location>
        <begin position="1"/>
        <end position="24"/>
    </location>
</feature>
<evidence type="ECO:0000256" key="3">
    <source>
        <dbReference type="SAM" id="SignalP"/>
    </source>
</evidence>
<gene>
    <name evidence="4" type="primary">Hypp382</name>
    <name evidence="4" type="ORF">BLAG_LOCUS1258</name>
</gene>
<protein>
    <submittedName>
        <fullName evidence="4">Hypp382 protein</fullName>
    </submittedName>
</protein>
<evidence type="ECO:0000256" key="2">
    <source>
        <dbReference type="SAM" id="Phobius"/>
    </source>
</evidence>
<dbReference type="OrthoDB" id="8062037at2759"/>
<keyword evidence="2" id="KW-1133">Transmembrane helix</keyword>
<dbReference type="InterPro" id="IPR033438">
    <property type="entry name" value="MOLO1"/>
</dbReference>